<dbReference type="GO" id="GO:0047751">
    <property type="term" value="F:3-oxo-5-alpha-steroid 4-dehydrogenase (NADP+) activity"/>
    <property type="evidence" value="ECO:0007669"/>
    <property type="project" value="UniProtKB-EC"/>
</dbReference>
<reference evidence="8" key="3">
    <citation type="submission" date="2020-06" db="EMBL/GenBank/DDBJ databases">
        <title>Helianthus annuus Genome sequencing and assembly Release 2.</title>
        <authorList>
            <person name="Gouzy J."/>
            <person name="Langlade N."/>
            <person name="Munos S."/>
        </authorList>
    </citation>
    <scope>NUCLEOTIDE SEQUENCE</scope>
    <source>
        <tissue evidence="8">Leaves</tissue>
    </source>
</reference>
<evidence type="ECO:0000256" key="2">
    <source>
        <dbReference type="ARBA" id="ARBA00007742"/>
    </source>
</evidence>
<feature type="transmembrane region" description="Helical" evidence="6">
    <location>
        <begin position="158"/>
        <end position="174"/>
    </location>
</feature>
<organism evidence="9 10">
    <name type="scientific">Helianthus annuus</name>
    <name type="common">Common sunflower</name>
    <dbReference type="NCBI Taxonomy" id="4232"/>
    <lineage>
        <taxon>Eukaryota</taxon>
        <taxon>Viridiplantae</taxon>
        <taxon>Streptophyta</taxon>
        <taxon>Embryophyta</taxon>
        <taxon>Tracheophyta</taxon>
        <taxon>Spermatophyta</taxon>
        <taxon>Magnoliopsida</taxon>
        <taxon>eudicotyledons</taxon>
        <taxon>Gunneridae</taxon>
        <taxon>Pentapetalae</taxon>
        <taxon>asterids</taxon>
        <taxon>campanulids</taxon>
        <taxon>Asterales</taxon>
        <taxon>Asteraceae</taxon>
        <taxon>Asteroideae</taxon>
        <taxon>Heliantheae alliance</taxon>
        <taxon>Heliantheae</taxon>
        <taxon>Helianthus</taxon>
    </lineage>
</organism>
<evidence type="ECO:0000256" key="1">
    <source>
        <dbReference type="ARBA" id="ARBA00004141"/>
    </source>
</evidence>
<reference evidence="9" key="2">
    <citation type="submission" date="2017-02" db="EMBL/GenBank/DDBJ databases">
        <title>Sunflower complete genome.</title>
        <authorList>
            <person name="Langlade N."/>
            <person name="Munos S."/>
        </authorList>
    </citation>
    <scope>NUCLEOTIDE SEQUENCE [LARGE SCALE GENOMIC DNA]</scope>
    <source>
        <tissue evidence="9">Leaves</tissue>
    </source>
</reference>
<keyword evidence="10" id="KW-1185">Reference proteome</keyword>
<feature type="transmembrane region" description="Helical" evidence="6">
    <location>
        <begin position="66"/>
        <end position="84"/>
    </location>
</feature>
<dbReference type="OMA" id="AVICPHY"/>
<dbReference type="PANTHER" id="PTHR10556:SF54">
    <property type="entry name" value="VERY-LONG-CHAIN ENOYL-COA REDUCTASE-LIKE"/>
    <property type="match status" value="1"/>
</dbReference>
<feature type="transmembrane region" description="Helical" evidence="6">
    <location>
        <begin position="120"/>
        <end position="146"/>
    </location>
</feature>
<dbReference type="AlphaFoldDB" id="A0A251SR46"/>
<dbReference type="GO" id="GO:0016491">
    <property type="term" value="F:oxidoreductase activity"/>
    <property type="evidence" value="ECO:0000318"/>
    <property type="project" value="GO_Central"/>
</dbReference>
<keyword evidence="4 6" id="KW-1133">Transmembrane helix</keyword>
<comment type="similarity">
    <text evidence="2">Belongs to the steroid 5-alpha reductase family.</text>
</comment>
<sequence length="265" mass="30112">MKIPVLEKMMFSEPSIWVTATTVVTLISMVCLCFTELIGNHLQYSKFTNNNKPSAKQGIKLSSKTGMLILYTPAFIAGAVSFFVFPGGDLRFFLLKFAVTFHFFKRDLEVLFVHKYSGGMILGSIIFITLFYISAAASLIIVQYLSLGLPDPSIDTKYIGLILFILGISGNFYHHNLLSKLRNSNEKEYKIPRGGLFDLVICPHYLFEIIIFIGISFISQTSFAFACTFGDSMYLIVRSYATRKWYVNKFEDFPKDVKCVIPYIF</sequence>
<evidence type="ECO:0000256" key="5">
    <source>
        <dbReference type="ARBA" id="ARBA00023136"/>
    </source>
</evidence>
<keyword evidence="5 6" id="KW-0472">Membrane</keyword>
<name>A0A251SR46_HELAN</name>
<dbReference type="FunFam" id="1.20.120.1630:FF:000017">
    <property type="entry name" value="3-oxo-5-alpha-steroid 4-dehydrogenase family protein"/>
    <property type="match status" value="1"/>
</dbReference>
<evidence type="ECO:0000259" key="7">
    <source>
        <dbReference type="Pfam" id="PF02544"/>
    </source>
</evidence>
<gene>
    <name evidence="9" type="primary">S5A2</name>
    <name evidence="9" type="ORF">HannXRQ_Chr13g0400801</name>
    <name evidence="8" type="ORF">HanXRQr2_Chr13g0585851</name>
</gene>
<protein>
    <submittedName>
        <fullName evidence="8">3-oxo-5-alpha-steroid 4-dehydrogenase (NADP(+))</fullName>
        <ecNumber evidence="8">1.3.1.22</ecNumber>
    </submittedName>
    <submittedName>
        <fullName evidence="9">Putative 3-oxo-5-alpha-steroid 4-dehydrogenase 2</fullName>
    </submittedName>
</protein>
<evidence type="ECO:0000256" key="6">
    <source>
        <dbReference type="SAM" id="Phobius"/>
    </source>
</evidence>
<dbReference type="InParanoid" id="A0A251SR46"/>
<feature type="transmembrane region" description="Helical" evidence="6">
    <location>
        <begin position="16"/>
        <end position="38"/>
    </location>
</feature>
<dbReference type="Pfam" id="PF02544">
    <property type="entry name" value="Steroid_dh"/>
    <property type="match status" value="1"/>
</dbReference>
<evidence type="ECO:0000313" key="10">
    <source>
        <dbReference type="Proteomes" id="UP000215914"/>
    </source>
</evidence>
<dbReference type="GO" id="GO:0016020">
    <property type="term" value="C:membrane"/>
    <property type="evidence" value="ECO:0007669"/>
    <property type="project" value="UniProtKB-SubCell"/>
</dbReference>
<dbReference type="EMBL" id="CM007902">
    <property type="protein sequence ID" value="OTG01320.1"/>
    <property type="molecule type" value="Genomic_DNA"/>
</dbReference>
<dbReference type="GO" id="GO:0006629">
    <property type="term" value="P:lipid metabolic process"/>
    <property type="evidence" value="ECO:0007669"/>
    <property type="project" value="InterPro"/>
</dbReference>
<dbReference type="Gramene" id="mRNA:HanXRQr2_Chr13g0585851">
    <property type="protein sequence ID" value="mRNA:HanXRQr2_Chr13g0585851"/>
    <property type="gene ID" value="HanXRQr2_Chr13g0585851"/>
</dbReference>
<evidence type="ECO:0000256" key="4">
    <source>
        <dbReference type="ARBA" id="ARBA00022989"/>
    </source>
</evidence>
<keyword evidence="3 6" id="KW-0812">Transmembrane</keyword>
<accession>A0A251SR46</accession>
<dbReference type="Proteomes" id="UP000215914">
    <property type="component" value="Chromosome 13"/>
</dbReference>
<evidence type="ECO:0000256" key="3">
    <source>
        <dbReference type="ARBA" id="ARBA00022692"/>
    </source>
</evidence>
<reference evidence="8 10" key="1">
    <citation type="journal article" date="2017" name="Nature">
        <title>The sunflower genome provides insights into oil metabolism, flowering and Asterid evolution.</title>
        <authorList>
            <person name="Badouin H."/>
            <person name="Gouzy J."/>
            <person name="Grassa C.J."/>
            <person name="Murat F."/>
            <person name="Staton S.E."/>
            <person name="Cottret L."/>
            <person name="Lelandais-Briere C."/>
            <person name="Owens G.L."/>
            <person name="Carrere S."/>
            <person name="Mayjonade B."/>
            <person name="Legrand L."/>
            <person name="Gill N."/>
            <person name="Kane N.C."/>
            <person name="Bowers J.E."/>
            <person name="Hubner S."/>
            <person name="Bellec A."/>
            <person name="Berard A."/>
            <person name="Berges H."/>
            <person name="Blanchet N."/>
            <person name="Boniface M.C."/>
            <person name="Brunel D."/>
            <person name="Catrice O."/>
            <person name="Chaidir N."/>
            <person name="Claudel C."/>
            <person name="Donnadieu C."/>
            <person name="Faraut T."/>
            <person name="Fievet G."/>
            <person name="Helmstetter N."/>
            <person name="King M."/>
            <person name="Knapp S.J."/>
            <person name="Lai Z."/>
            <person name="Le Paslier M.C."/>
            <person name="Lippi Y."/>
            <person name="Lorenzon L."/>
            <person name="Mandel J.R."/>
            <person name="Marage G."/>
            <person name="Marchand G."/>
            <person name="Marquand E."/>
            <person name="Bret-Mestries E."/>
            <person name="Morien E."/>
            <person name="Nambeesan S."/>
            <person name="Nguyen T."/>
            <person name="Pegot-Espagnet P."/>
            <person name="Pouilly N."/>
            <person name="Raftis F."/>
            <person name="Sallet E."/>
            <person name="Schiex T."/>
            <person name="Thomas J."/>
            <person name="Vandecasteele C."/>
            <person name="Vares D."/>
            <person name="Vear F."/>
            <person name="Vautrin S."/>
            <person name="Crespi M."/>
            <person name="Mangin B."/>
            <person name="Burke J.M."/>
            <person name="Salse J."/>
            <person name="Munos S."/>
            <person name="Vincourt P."/>
            <person name="Rieseberg L.H."/>
            <person name="Langlade N.B."/>
        </authorList>
    </citation>
    <scope>NUCLEOTIDE SEQUENCE [LARGE SCALE GENOMIC DNA]</scope>
    <source>
        <strain evidence="10">cv. SF193</strain>
        <tissue evidence="8">Leaves</tissue>
    </source>
</reference>
<dbReference type="Gene3D" id="1.20.120.1630">
    <property type="match status" value="1"/>
</dbReference>
<evidence type="ECO:0000313" key="9">
    <source>
        <dbReference type="EMBL" id="OTG01320.1"/>
    </source>
</evidence>
<feature type="transmembrane region" description="Helical" evidence="6">
    <location>
        <begin position="223"/>
        <end position="241"/>
    </location>
</feature>
<dbReference type="InterPro" id="IPR001104">
    <property type="entry name" value="3-oxo-5_a-steroid_4-DH_C"/>
</dbReference>
<comment type="subcellular location">
    <subcellularLocation>
        <location evidence="1">Membrane</location>
        <topology evidence="1">Multi-pass membrane protein</topology>
    </subcellularLocation>
</comment>
<dbReference type="PANTHER" id="PTHR10556">
    <property type="entry name" value="3-OXO-5-ALPHA-STEROID 4-DEHYDROGENASE"/>
    <property type="match status" value="1"/>
</dbReference>
<dbReference type="OrthoDB" id="5788137at2759"/>
<dbReference type="PROSITE" id="PS50244">
    <property type="entry name" value="S5A_REDUCTASE"/>
    <property type="match status" value="1"/>
</dbReference>
<dbReference type="InterPro" id="IPR039357">
    <property type="entry name" value="SRD5A/TECR"/>
</dbReference>
<evidence type="ECO:0000313" key="8">
    <source>
        <dbReference type="EMBL" id="KAF5773187.1"/>
    </source>
</evidence>
<feature type="transmembrane region" description="Helical" evidence="6">
    <location>
        <begin position="195"/>
        <end position="217"/>
    </location>
</feature>
<feature type="domain" description="3-oxo-5-alpha-steroid 4-dehydrogenase C-terminal" evidence="7">
    <location>
        <begin position="140"/>
        <end position="265"/>
    </location>
</feature>
<proteinExistence type="inferred from homology"/>
<dbReference type="EC" id="1.3.1.22" evidence="8"/>
<dbReference type="EMBL" id="MNCJ02000328">
    <property type="protein sequence ID" value="KAF5773187.1"/>
    <property type="molecule type" value="Genomic_DNA"/>
</dbReference>
<keyword evidence="8" id="KW-0560">Oxidoreductase</keyword>